<evidence type="ECO:0000256" key="2">
    <source>
        <dbReference type="ARBA" id="ARBA00022485"/>
    </source>
</evidence>
<dbReference type="PANTHER" id="PTHR43034">
    <property type="entry name" value="ION-TRANSLOCATING OXIDOREDUCTASE COMPLEX SUBUNIT C"/>
    <property type="match status" value="1"/>
</dbReference>
<dbReference type="GO" id="GO:0051539">
    <property type="term" value="F:4 iron, 4 sulfur cluster binding"/>
    <property type="evidence" value="ECO:0007669"/>
    <property type="project" value="UniProtKB-KW"/>
</dbReference>
<feature type="domain" description="4Fe-4S ferredoxin-type" evidence="8">
    <location>
        <begin position="241"/>
        <end position="270"/>
    </location>
</feature>
<dbReference type="InterPro" id="IPR037225">
    <property type="entry name" value="Nuo51_FMN-bd_sf"/>
</dbReference>
<protein>
    <submittedName>
        <fullName evidence="9">NADH dehydrogenase subunit</fullName>
    </submittedName>
</protein>
<dbReference type="PIRSF" id="PIRSF036408">
    <property type="entry name" value="PduS_prd"/>
    <property type="match status" value="1"/>
</dbReference>
<dbReference type="InterPro" id="IPR019554">
    <property type="entry name" value="Soluble_ligand-bd"/>
</dbReference>
<dbReference type="PROSITE" id="PS51379">
    <property type="entry name" value="4FE4S_FER_2"/>
    <property type="match status" value="1"/>
</dbReference>
<sequence>MTPFLQQLQDAGVVGAGGAGFPVYMKLNCSVDILIANGAECEPLLNKDQMLMQHESDALIKGMEIAMDYIGATQGIIGIKKKNRRTIETLKPLLPKSISILEMEDTYPAGDEAELIYRATGMRIPAGGLPKDIGVVVNNVESIINVYWASTNKPVIETMVTVHGEVTQPYTAKLPIGMSYADAIAIAGGVTCDDFVIVEGGPMMGSVTTDINKPLTKMSSGLLVLKADSRVAEIKQRTDAQVIKMARSACDQCGQCSALCPRALLGYPVDPRKTMRVALVADSEHALAGQACCGCNLCTMWSCPEGVDPQRVCSLAKRGLAEQKLSRTAEQLQAQTKEVHPLKPYRGVSTSRLMRRLEVLDYYGRTVEYKADIVMPKHVAIPLQQHIGRAAQAIVSVGQNVNKGDVVAQACSDSLSVAMHASVSGKVVKVDHQVVIESLC</sequence>
<evidence type="ECO:0000313" key="10">
    <source>
        <dbReference type="Proteomes" id="UP000464262"/>
    </source>
</evidence>
<keyword evidence="2" id="KW-0004">4Fe-4S</keyword>
<dbReference type="InterPro" id="IPR011053">
    <property type="entry name" value="Single_hybrid_motif"/>
</dbReference>
<evidence type="ECO:0000313" key="9">
    <source>
        <dbReference type="EMBL" id="QIA65430.1"/>
    </source>
</evidence>
<evidence type="ECO:0000256" key="7">
    <source>
        <dbReference type="ARBA" id="ARBA00023014"/>
    </source>
</evidence>
<evidence type="ECO:0000259" key="8">
    <source>
        <dbReference type="PROSITE" id="PS51379"/>
    </source>
</evidence>
<dbReference type="SUPFAM" id="SSF142019">
    <property type="entry name" value="Nqo1 FMN-binding domain-like"/>
    <property type="match status" value="1"/>
</dbReference>
<dbReference type="Pfam" id="PF01512">
    <property type="entry name" value="Complex1_51K"/>
    <property type="match status" value="1"/>
</dbReference>
<dbReference type="InterPro" id="IPR017900">
    <property type="entry name" value="4Fe4S_Fe_S_CS"/>
</dbReference>
<dbReference type="GO" id="GO:0016020">
    <property type="term" value="C:membrane"/>
    <property type="evidence" value="ECO:0007669"/>
    <property type="project" value="InterPro"/>
</dbReference>
<dbReference type="Gene3D" id="3.40.50.11540">
    <property type="entry name" value="NADH-ubiquinone oxidoreductase 51kDa subunit"/>
    <property type="match status" value="1"/>
</dbReference>
<dbReference type="AlphaFoldDB" id="A0A7Z2T706"/>
<dbReference type="GO" id="GO:0009055">
    <property type="term" value="F:electron transfer activity"/>
    <property type="evidence" value="ECO:0007669"/>
    <property type="project" value="InterPro"/>
</dbReference>
<dbReference type="InterPro" id="IPR010208">
    <property type="entry name" value="Ion_transpt_RnfC/RsxC"/>
</dbReference>
<dbReference type="RefSeq" id="WP_164650330.1">
    <property type="nucleotide sequence ID" value="NZ_CP047476.1"/>
</dbReference>
<dbReference type="SUPFAM" id="SSF142984">
    <property type="entry name" value="Nqo1 middle domain-like"/>
    <property type="match status" value="1"/>
</dbReference>
<keyword evidence="10" id="KW-1185">Reference proteome</keyword>
<gene>
    <name evidence="9" type="ORF">GT360_17985</name>
</gene>
<evidence type="ECO:0000256" key="5">
    <source>
        <dbReference type="ARBA" id="ARBA00022982"/>
    </source>
</evidence>
<proteinExistence type="predicted"/>
<dbReference type="SUPFAM" id="SSF51230">
    <property type="entry name" value="Single hybrid motif"/>
    <property type="match status" value="1"/>
</dbReference>
<dbReference type="EMBL" id="CP047476">
    <property type="protein sequence ID" value="QIA65430.1"/>
    <property type="molecule type" value="Genomic_DNA"/>
</dbReference>
<dbReference type="Pfam" id="PF13534">
    <property type="entry name" value="Fer4_17"/>
    <property type="match status" value="1"/>
</dbReference>
<name>A0A7Z2T706_9VIBR</name>
<dbReference type="InterPro" id="IPR011538">
    <property type="entry name" value="Nuo51_FMN-bd"/>
</dbReference>
<dbReference type="InterPro" id="IPR017054">
    <property type="entry name" value="PduS"/>
</dbReference>
<dbReference type="Pfam" id="PF13375">
    <property type="entry name" value="RnfC_N"/>
    <property type="match status" value="1"/>
</dbReference>
<reference evidence="9 10" key="1">
    <citation type="submission" date="2020-01" db="EMBL/GenBank/DDBJ databases">
        <title>Whole genome and functional gene identification of agarase of Vibrio HN897.</title>
        <authorList>
            <person name="Liu Y."/>
            <person name="Zhao Z."/>
        </authorList>
    </citation>
    <scope>NUCLEOTIDE SEQUENCE [LARGE SCALE GENOMIC DNA]</scope>
    <source>
        <strain evidence="9 10">HN897</strain>
    </source>
</reference>
<dbReference type="PANTHER" id="PTHR43034:SF2">
    <property type="entry name" value="ION-TRANSLOCATING OXIDOREDUCTASE COMPLEX SUBUNIT C"/>
    <property type="match status" value="1"/>
</dbReference>
<dbReference type="InterPro" id="IPR026902">
    <property type="entry name" value="RnfC_N"/>
</dbReference>
<dbReference type="InterPro" id="IPR017896">
    <property type="entry name" value="4Fe4S_Fe-S-bd"/>
</dbReference>
<keyword evidence="4" id="KW-0677">Repeat</keyword>
<evidence type="ECO:0000256" key="3">
    <source>
        <dbReference type="ARBA" id="ARBA00022723"/>
    </source>
</evidence>
<keyword evidence="6" id="KW-0408">Iron</keyword>
<keyword evidence="1" id="KW-0813">Transport</keyword>
<dbReference type="SUPFAM" id="SSF46548">
    <property type="entry name" value="alpha-helical ferredoxin"/>
    <property type="match status" value="1"/>
</dbReference>
<dbReference type="GO" id="GO:0046872">
    <property type="term" value="F:metal ion binding"/>
    <property type="evidence" value="ECO:0007669"/>
    <property type="project" value="UniProtKB-KW"/>
</dbReference>
<evidence type="ECO:0000256" key="6">
    <source>
        <dbReference type="ARBA" id="ARBA00023004"/>
    </source>
</evidence>
<dbReference type="KEGG" id="vas:GT360_17985"/>
<dbReference type="Pfam" id="PF10531">
    <property type="entry name" value="SLBB"/>
    <property type="match status" value="1"/>
</dbReference>
<evidence type="ECO:0000256" key="4">
    <source>
        <dbReference type="ARBA" id="ARBA00022737"/>
    </source>
</evidence>
<dbReference type="PROSITE" id="PS00198">
    <property type="entry name" value="4FE4S_FER_1"/>
    <property type="match status" value="1"/>
</dbReference>
<dbReference type="Proteomes" id="UP000464262">
    <property type="component" value="Chromosome 2"/>
</dbReference>
<organism evidence="9 10">
    <name type="scientific">Vibrio astriarenae</name>
    <dbReference type="NCBI Taxonomy" id="1481923"/>
    <lineage>
        <taxon>Bacteria</taxon>
        <taxon>Pseudomonadati</taxon>
        <taxon>Pseudomonadota</taxon>
        <taxon>Gammaproteobacteria</taxon>
        <taxon>Vibrionales</taxon>
        <taxon>Vibrionaceae</taxon>
        <taxon>Vibrio</taxon>
    </lineage>
</organism>
<accession>A0A7Z2T706</accession>
<keyword evidence="3" id="KW-0479">Metal-binding</keyword>
<keyword evidence="7" id="KW-0411">Iron-sulfur</keyword>
<keyword evidence="5" id="KW-0249">Electron transport</keyword>
<evidence type="ECO:0000256" key="1">
    <source>
        <dbReference type="ARBA" id="ARBA00022448"/>
    </source>
</evidence>